<dbReference type="PANTHER" id="PTHR33645">
    <property type="entry name" value="AMINOPEPTIDASE (DUF3754)"/>
    <property type="match status" value="1"/>
</dbReference>
<name>W1PE41_AMBTC</name>
<dbReference type="OMA" id="VWINETW"/>
<keyword evidence="2" id="KW-1185">Reference proteome</keyword>
<dbReference type="AlphaFoldDB" id="W1PE41"/>
<proteinExistence type="predicted"/>
<dbReference type="HOGENOM" id="CLU_1108384_0_0_1"/>
<accession>W1PE41</accession>
<gene>
    <name evidence="1" type="ORF">AMTR_s00018p00176370</name>
</gene>
<sequence length="251" mass="28713">MPCHREQVKSRRGYAAERQRGLLLVEKLDYLQSKLLQELFRNLAKPLKKVGVWINETWCRIGDMEQFQVLFKGIRSWLKTPSRLKELFSENERKLLVWSGFLPALPTVSVVLDCESTISEPHLRPNFLPRVSLSDIWKPATSESCGNDIVRTLKAAISVLFSQSILQEPAFEELILLYTDQMDHTCGVDCDELPSLQLKIYERIPLPDLPVIFPHTRLSFRILDTLPWVGERNALGSGAEAHSKEAAKFRG</sequence>
<evidence type="ECO:0000313" key="1">
    <source>
        <dbReference type="EMBL" id="ERN08192.1"/>
    </source>
</evidence>
<dbReference type="Proteomes" id="UP000017836">
    <property type="component" value="Unassembled WGS sequence"/>
</dbReference>
<dbReference type="Pfam" id="PF12576">
    <property type="entry name" value="DUF3754"/>
    <property type="match status" value="1"/>
</dbReference>
<protein>
    <submittedName>
        <fullName evidence="1">Uncharacterized protein</fullName>
    </submittedName>
</protein>
<organism evidence="1 2">
    <name type="scientific">Amborella trichopoda</name>
    <dbReference type="NCBI Taxonomy" id="13333"/>
    <lineage>
        <taxon>Eukaryota</taxon>
        <taxon>Viridiplantae</taxon>
        <taxon>Streptophyta</taxon>
        <taxon>Embryophyta</taxon>
        <taxon>Tracheophyta</taxon>
        <taxon>Spermatophyta</taxon>
        <taxon>Magnoliopsida</taxon>
        <taxon>Amborellales</taxon>
        <taxon>Amborellaceae</taxon>
        <taxon>Amborella</taxon>
    </lineage>
</organism>
<dbReference type="EMBL" id="KI393569">
    <property type="protein sequence ID" value="ERN08192.1"/>
    <property type="molecule type" value="Genomic_DNA"/>
</dbReference>
<dbReference type="InterPro" id="IPR022227">
    <property type="entry name" value="DUF3754"/>
</dbReference>
<evidence type="ECO:0000313" key="2">
    <source>
        <dbReference type="Proteomes" id="UP000017836"/>
    </source>
</evidence>
<reference evidence="2" key="1">
    <citation type="journal article" date="2013" name="Science">
        <title>The Amborella genome and the evolution of flowering plants.</title>
        <authorList>
            <consortium name="Amborella Genome Project"/>
        </authorList>
    </citation>
    <scope>NUCLEOTIDE SEQUENCE [LARGE SCALE GENOMIC DNA]</scope>
</reference>
<dbReference type="eggNOG" id="ENOG502QUZS">
    <property type="taxonomic scope" value="Eukaryota"/>
</dbReference>
<dbReference type="PANTHER" id="PTHR33645:SF2">
    <property type="entry name" value="FAMILY PROTEIN, PUTATIVE (DUF3754)-RELATED"/>
    <property type="match status" value="1"/>
</dbReference>
<dbReference type="Gramene" id="ERN08192">
    <property type="protein sequence ID" value="ERN08192"/>
    <property type="gene ID" value="AMTR_s00018p00176370"/>
</dbReference>